<comment type="caution">
    <text evidence="1">The sequence shown here is derived from an EMBL/GenBank/DDBJ whole genome shotgun (WGS) entry which is preliminary data.</text>
</comment>
<name>A0A0F9BB93_9ZZZZ</name>
<reference evidence="1" key="1">
    <citation type="journal article" date="2015" name="Nature">
        <title>Complex archaea that bridge the gap between prokaryotes and eukaryotes.</title>
        <authorList>
            <person name="Spang A."/>
            <person name="Saw J.H."/>
            <person name="Jorgensen S.L."/>
            <person name="Zaremba-Niedzwiedzka K."/>
            <person name="Martijn J."/>
            <person name="Lind A.E."/>
            <person name="van Eijk R."/>
            <person name="Schleper C."/>
            <person name="Guy L."/>
            <person name="Ettema T.J."/>
        </authorList>
    </citation>
    <scope>NUCLEOTIDE SEQUENCE</scope>
</reference>
<proteinExistence type="predicted"/>
<dbReference type="EMBL" id="LAZR01038665">
    <property type="protein sequence ID" value="KKL18955.1"/>
    <property type="molecule type" value="Genomic_DNA"/>
</dbReference>
<evidence type="ECO:0000313" key="1">
    <source>
        <dbReference type="EMBL" id="KKL18955.1"/>
    </source>
</evidence>
<sequence length="92" mass="10954">LLDLGHLKVTAQSLNFNAEEFIIQLKEKIVAIHLHENNSLVDNHEKFEKSDWIIEVSDKYFKNSKIPFVVESIFKNEMELEHLLRVFRNKFL</sequence>
<evidence type="ECO:0008006" key="2">
    <source>
        <dbReference type="Google" id="ProtNLM"/>
    </source>
</evidence>
<dbReference type="Gene3D" id="3.20.20.150">
    <property type="entry name" value="Divalent-metal-dependent TIM barrel enzymes"/>
    <property type="match status" value="1"/>
</dbReference>
<gene>
    <name evidence="1" type="ORF">LCGC14_2470310</name>
</gene>
<feature type="non-terminal residue" evidence="1">
    <location>
        <position position="1"/>
    </location>
</feature>
<accession>A0A0F9BB93</accession>
<organism evidence="1">
    <name type="scientific">marine sediment metagenome</name>
    <dbReference type="NCBI Taxonomy" id="412755"/>
    <lineage>
        <taxon>unclassified sequences</taxon>
        <taxon>metagenomes</taxon>
        <taxon>ecological metagenomes</taxon>
    </lineage>
</organism>
<protein>
    <recommendedName>
        <fullName evidence="2">Xylose isomerase-like TIM barrel domain-containing protein</fullName>
    </recommendedName>
</protein>
<dbReference type="AlphaFoldDB" id="A0A0F9BB93"/>